<dbReference type="GO" id="GO:0016887">
    <property type="term" value="F:ATP hydrolysis activity"/>
    <property type="evidence" value="ECO:0007669"/>
    <property type="project" value="InterPro"/>
</dbReference>
<comment type="caution">
    <text evidence="2">The sequence shown here is derived from an EMBL/GenBank/DDBJ whole genome shotgun (WGS) entry which is preliminary data.</text>
</comment>
<reference evidence="2" key="1">
    <citation type="journal article" date="2014" name="Front. Microbiol.">
        <title>High frequency of phylogenetically diverse reductive dehalogenase-homologous genes in deep subseafloor sedimentary metagenomes.</title>
        <authorList>
            <person name="Kawai M."/>
            <person name="Futagami T."/>
            <person name="Toyoda A."/>
            <person name="Takaki Y."/>
            <person name="Nishi S."/>
            <person name="Hori S."/>
            <person name="Arai W."/>
            <person name="Tsubouchi T."/>
            <person name="Morono Y."/>
            <person name="Uchiyama I."/>
            <person name="Ito T."/>
            <person name="Fujiyama A."/>
            <person name="Inagaki F."/>
            <person name="Takami H."/>
        </authorList>
    </citation>
    <scope>NUCLEOTIDE SEQUENCE</scope>
    <source>
        <strain evidence="2">Expedition CK06-06</strain>
    </source>
</reference>
<protein>
    <recommendedName>
        <fullName evidence="1">ATPase AAA-type core domain-containing protein</fullName>
    </recommendedName>
</protein>
<evidence type="ECO:0000259" key="1">
    <source>
        <dbReference type="Pfam" id="PF13304"/>
    </source>
</evidence>
<name>X1HKG9_9ZZZZ</name>
<feature type="non-terminal residue" evidence="2">
    <location>
        <position position="1"/>
    </location>
</feature>
<dbReference type="InterPro" id="IPR027417">
    <property type="entry name" value="P-loop_NTPase"/>
</dbReference>
<gene>
    <name evidence="2" type="ORF">S03H2_14795</name>
</gene>
<dbReference type="SUPFAM" id="SSF52540">
    <property type="entry name" value="P-loop containing nucleoside triphosphate hydrolases"/>
    <property type="match status" value="1"/>
</dbReference>
<dbReference type="EMBL" id="BARU01007515">
    <property type="protein sequence ID" value="GAH45823.1"/>
    <property type="molecule type" value="Genomic_DNA"/>
</dbReference>
<evidence type="ECO:0000313" key="2">
    <source>
        <dbReference type="EMBL" id="GAH45823.1"/>
    </source>
</evidence>
<dbReference type="InterPro" id="IPR003959">
    <property type="entry name" value="ATPase_AAA_core"/>
</dbReference>
<feature type="domain" description="ATPase AAA-type core" evidence="1">
    <location>
        <begin position="28"/>
        <end position="107"/>
    </location>
</feature>
<organism evidence="2">
    <name type="scientific">marine sediment metagenome</name>
    <dbReference type="NCBI Taxonomy" id="412755"/>
    <lineage>
        <taxon>unclassified sequences</taxon>
        <taxon>metagenomes</taxon>
        <taxon>ecological metagenomes</taxon>
    </lineage>
</organism>
<dbReference type="Pfam" id="PF13304">
    <property type="entry name" value="AAA_21"/>
    <property type="match status" value="1"/>
</dbReference>
<proteinExistence type="predicted"/>
<dbReference type="GO" id="GO:0005524">
    <property type="term" value="F:ATP binding"/>
    <property type="evidence" value="ECO:0007669"/>
    <property type="project" value="InterPro"/>
</dbReference>
<accession>X1HKG9</accession>
<sequence length="156" mass="17500">ENEVVDFLRIIEPRLMAIKVVTKGPTSSVHGQLKGFPRTLPIHLMGEGMEKLLNFMVGIAHSRDGCVFVDEMENGIYYEASPKTWEAISNAADNYNCQVIATTHSYECLEAAHKGLANRPDDLRYIRLESEGDVITAKTSNYDMLGSAIRHNMEIR</sequence>
<dbReference type="AlphaFoldDB" id="X1HKG9"/>